<gene>
    <name evidence="3" type="ORF">SAMN05421858_4578</name>
</gene>
<feature type="transmembrane region" description="Helical" evidence="2">
    <location>
        <begin position="80"/>
        <end position="97"/>
    </location>
</feature>
<reference evidence="4" key="1">
    <citation type="submission" date="2017-01" db="EMBL/GenBank/DDBJ databases">
        <authorList>
            <person name="Varghese N."/>
            <person name="Submissions S."/>
        </authorList>
    </citation>
    <scope>NUCLEOTIDE SEQUENCE [LARGE SCALE GENOMIC DNA]</scope>
    <source>
        <strain evidence="4">CGMCC 1.7737</strain>
    </source>
</reference>
<organism evidence="3 4">
    <name type="scientific">Haladaptatus litoreus</name>
    <dbReference type="NCBI Taxonomy" id="553468"/>
    <lineage>
        <taxon>Archaea</taxon>
        <taxon>Methanobacteriati</taxon>
        <taxon>Methanobacteriota</taxon>
        <taxon>Stenosarchaea group</taxon>
        <taxon>Halobacteria</taxon>
        <taxon>Halobacteriales</taxon>
        <taxon>Haladaptataceae</taxon>
        <taxon>Haladaptatus</taxon>
    </lineage>
</organism>
<dbReference type="Pfam" id="PF10028">
    <property type="entry name" value="DUF2270"/>
    <property type="match status" value="1"/>
</dbReference>
<evidence type="ECO:0000256" key="2">
    <source>
        <dbReference type="SAM" id="Phobius"/>
    </source>
</evidence>
<proteinExistence type="predicted"/>
<evidence type="ECO:0000313" key="3">
    <source>
        <dbReference type="EMBL" id="SIR92507.1"/>
    </source>
</evidence>
<dbReference type="Proteomes" id="UP000186914">
    <property type="component" value="Unassembled WGS sequence"/>
</dbReference>
<feature type="transmembrane region" description="Helical" evidence="2">
    <location>
        <begin position="193"/>
        <end position="216"/>
    </location>
</feature>
<name>A0A1N7EWV6_9EURY</name>
<dbReference type="RefSeq" id="WP_076432926.1">
    <property type="nucleotide sequence ID" value="NZ_FTNO01000007.1"/>
</dbReference>
<evidence type="ECO:0000256" key="1">
    <source>
        <dbReference type="SAM" id="MobiDB-lite"/>
    </source>
</evidence>
<dbReference type="InterPro" id="IPR014470">
    <property type="entry name" value="UCP01500"/>
</dbReference>
<keyword evidence="2" id="KW-1133">Transmembrane helix</keyword>
<dbReference type="EMBL" id="FTNO01000007">
    <property type="protein sequence ID" value="SIR92507.1"/>
    <property type="molecule type" value="Genomic_DNA"/>
</dbReference>
<keyword evidence="4" id="KW-1185">Reference proteome</keyword>
<protein>
    <submittedName>
        <fullName evidence="3">Uncharacterized membrane protein</fullName>
    </submittedName>
</protein>
<feature type="compositionally biased region" description="Acidic residues" evidence="1">
    <location>
        <begin position="1"/>
        <end position="12"/>
    </location>
</feature>
<feature type="transmembrane region" description="Helical" evidence="2">
    <location>
        <begin position="57"/>
        <end position="74"/>
    </location>
</feature>
<sequence>MSDDDRDWDEFDPEKREEREIGREMVSKSTGLGSVVAHFYRGEMSVVTTWRSRLDETINWAVTIIAAILIYAFSTEGKHVILLTGMVVIAMFLGIEARRYQAYDVYRARARMLQENLFANALDPSQGVEHRDWRRQLSEDYRNPTIKTPYMEALARRLRRIYLPFFMLMLAAWIFKLTAFSNQSLLETAAVGTIPGIVVLGVVGLFYTIMVSIAFWPRERQSKGEFNDTEPGEWKKSD</sequence>
<dbReference type="AlphaFoldDB" id="A0A1N7EWV6"/>
<feature type="transmembrane region" description="Helical" evidence="2">
    <location>
        <begin position="161"/>
        <end position="181"/>
    </location>
</feature>
<dbReference type="OrthoDB" id="307287at2157"/>
<evidence type="ECO:0000313" key="4">
    <source>
        <dbReference type="Proteomes" id="UP000186914"/>
    </source>
</evidence>
<accession>A0A1N7EWV6</accession>
<keyword evidence="2" id="KW-0812">Transmembrane</keyword>
<dbReference type="PIRSF" id="PIRSF015000">
    <property type="entry name" value="UCP01500"/>
    <property type="match status" value="1"/>
</dbReference>
<feature type="region of interest" description="Disordered" evidence="1">
    <location>
        <begin position="1"/>
        <end position="22"/>
    </location>
</feature>
<feature type="compositionally biased region" description="Basic and acidic residues" evidence="1">
    <location>
        <begin position="13"/>
        <end position="22"/>
    </location>
</feature>
<keyword evidence="2" id="KW-0472">Membrane</keyword>